<comment type="caution">
    <text evidence="2">The sequence shown here is derived from an EMBL/GenBank/DDBJ whole genome shotgun (WGS) entry which is preliminary data.</text>
</comment>
<dbReference type="EMBL" id="RKMK01000033">
    <property type="protein sequence ID" value="RXG89236.1"/>
    <property type="molecule type" value="Genomic_DNA"/>
</dbReference>
<organism evidence="2 3">
    <name type="scientific">Bradyrhizobium zhanjiangense</name>
    <dbReference type="NCBI Taxonomy" id="1325107"/>
    <lineage>
        <taxon>Bacteria</taxon>
        <taxon>Pseudomonadati</taxon>
        <taxon>Pseudomonadota</taxon>
        <taxon>Alphaproteobacteria</taxon>
        <taxon>Hyphomicrobiales</taxon>
        <taxon>Nitrobacteraceae</taxon>
        <taxon>Bradyrhizobium</taxon>
    </lineage>
</organism>
<protein>
    <submittedName>
        <fullName evidence="2">Uncharacterized protein</fullName>
    </submittedName>
</protein>
<dbReference type="RefSeq" id="WP_128931594.1">
    <property type="nucleotide sequence ID" value="NZ_CP022221.1"/>
</dbReference>
<evidence type="ECO:0000256" key="1">
    <source>
        <dbReference type="SAM" id="MobiDB-lite"/>
    </source>
</evidence>
<name>A0A4Q0QGG7_9BRAD</name>
<evidence type="ECO:0000313" key="2">
    <source>
        <dbReference type="EMBL" id="RXG89236.1"/>
    </source>
</evidence>
<reference evidence="2 3" key="1">
    <citation type="submission" date="2018-11" db="EMBL/GenBank/DDBJ databases">
        <title>Bradyrhizobium sp. nov., isolated from effective nodules of peanut in China.</title>
        <authorList>
            <person name="Li Y."/>
        </authorList>
    </citation>
    <scope>NUCLEOTIDE SEQUENCE [LARGE SCALE GENOMIC DNA]</scope>
    <source>
        <strain evidence="2 3">CCBAU 51770</strain>
    </source>
</reference>
<sequence>MPRRIDIDHKHSRAIAKEIGEKLRATLKPEPDQPESLKTQIERLRKLEERSPSIVPGTEHGNKSRR</sequence>
<evidence type="ECO:0000313" key="3">
    <source>
        <dbReference type="Proteomes" id="UP000290174"/>
    </source>
</evidence>
<feature type="region of interest" description="Disordered" evidence="1">
    <location>
        <begin position="44"/>
        <end position="66"/>
    </location>
</feature>
<proteinExistence type="predicted"/>
<accession>A0A4Q0QGG7</accession>
<gene>
    <name evidence="2" type="ORF">EAS61_28145</name>
</gene>
<dbReference type="Proteomes" id="UP000290174">
    <property type="component" value="Unassembled WGS sequence"/>
</dbReference>
<dbReference type="AlphaFoldDB" id="A0A4Q0QGG7"/>